<dbReference type="GO" id="GO:0016020">
    <property type="term" value="C:membrane"/>
    <property type="evidence" value="ECO:0007669"/>
    <property type="project" value="UniProtKB-SubCell"/>
</dbReference>
<comment type="similarity">
    <text evidence="4">Belongs to the cytochrome P450 family.</text>
</comment>
<dbReference type="PRINTS" id="PR00463">
    <property type="entry name" value="EP450I"/>
</dbReference>
<dbReference type="GO" id="GO:0020037">
    <property type="term" value="F:heme binding"/>
    <property type="evidence" value="ECO:0007669"/>
    <property type="project" value="InterPro"/>
</dbReference>
<evidence type="ECO:0000256" key="2">
    <source>
        <dbReference type="ARBA" id="ARBA00004167"/>
    </source>
</evidence>
<organism evidence="18 19">
    <name type="scientific">Diplogelasinospora grovesii</name>
    <dbReference type="NCBI Taxonomy" id="303347"/>
    <lineage>
        <taxon>Eukaryota</taxon>
        <taxon>Fungi</taxon>
        <taxon>Dikarya</taxon>
        <taxon>Ascomycota</taxon>
        <taxon>Pezizomycotina</taxon>
        <taxon>Sordariomycetes</taxon>
        <taxon>Sordariomycetidae</taxon>
        <taxon>Sordariales</taxon>
        <taxon>Diplogelasinosporaceae</taxon>
        <taxon>Diplogelasinospora</taxon>
    </lineage>
</organism>
<evidence type="ECO:0000256" key="16">
    <source>
        <dbReference type="PIRSR" id="PIRSR602401-1"/>
    </source>
</evidence>
<keyword evidence="5 16" id="KW-0349">Heme</keyword>
<dbReference type="InterPro" id="IPR036396">
    <property type="entry name" value="Cyt_P450_sf"/>
</dbReference>
<comment type="pathway">
    <text evidence="3">Hormone biosynthesis.</text>
</comment>
<keyword evidence="6" id="KW-0812">Transmembrane</keyword>
<dbReference type="FunFam" id="1.10.630.10:FF:000076">
    <property type="entry name" value="Cytochrome P450 monooxygenase"/>
    <property type="match status" value="1"/>
</dbReference>
<dbReference type="PRINTS" id="PR00385">
    <property type="entry name" value="P450"/>
</dbReference>
<evidence type="ECO:0000313" key="18">
    <source>
        <dbReference type="EMBL" id="KAK3939350.1"/>
    </source>
</evidence>
<evidence type="ECO:0000256" key="6">
    <source>
        <dbReference type="ARBA" id="ARBA00022692"/>
    </source>
</evidence>
<dbReference type="GO" id="GO:0004497">
    <property type="term" value="F:monooxygenase activity"/>
    <property type="evidence" value="ECO:0007669"/>
    <property type="project" value="UniProtKB-KW"/>
</dbReference>
<comment type="caution">
    <text evidence="18">The sequence shown here is derived from an EMBL/GenBank/DDBJ whole genome shotgun (WGS) entry which is preliminary data.</text>
</comment>
<feature type="region of interest" description="Disordered" evidence="17">
    <location>
        <begin position="119"/>
        <end position="145"/>
    </location>
</feature>
<reference evidence="19" key="1">
    <citation type="journal article" date="2023" name="Mol. Phylogenet. Evol.">
        <title>Genome-scale phylogeny and comparative genomics of the fungal order Sordariales.</title>
        <authorList>
            <person name="Hensen N."/>
            <person name="Bonometti L."/>
            <person name="Westerberg I."/>
            <person name="Brannstrom I.O."/>
            <person name="Guillou S."/>
            <person name="Cros-Aarteil S."/>
            <person name="Calhoun S."/>
            <person name="Haridas S."/>
            <person name="Kuo A."/>
            <person name="Mondo S."/>
            <person name="Pangilinan J."/>
            <person name="Riley R."/>
            <person name="LaButti K."/>
            <person name="Andreopoulos B."/>
            <person name="Lipzen A."/>
            <person name="Chen C."/>
            <person name="Yan M."/>
            <person name="Daum C."/>
            <person name="Ng V."/>
            <person name="Clum A."/>
            <person name="Steindorff A."/>
            <person name="Ohm R.A."/>
            <person name="Martin F."/>
            <person name="Silar P."/>
            <person name="Natvig D.O."/>
            <person name="Lalanne C."/>
            <person name="Gautier V."/>
            <person name="Ament-Velasquez S.L."/>
            <person name="Kruys A."/>
            <person name="Hutchinson M.I."/>
            <person name="Powell A.J."/>
            <person name="Barry K."/>
            <person name="Miller A.N."/>
            <person name="Grigoriev I.V."/>
            <person name="Debuchy R."/>
            <person name="Gladieux P."/>
            <person name="Hiltunen Thoren M."/>
            <person name="Johannesson H."/>
        </authorList>
    </citation>
    <scope>NUCLEOTIDE SEQUENCE [LARGE SCALE GENOMIC DNA]</scope>
    <source>
        <strain evidence="19">CBS 340.73</strain>
    </source>
</reference>
<dbReference type="SUPFAM" id="SSF48264">
    <property type="entry name" value="Cytochrome P450"/>
    <property type="match status" value="1"/>
</dbReference>
<evidence type="ECO:0000256" key="7">
    <source>
        <dbReference type="ARBA" id="ARBA00022723"/>
    </source>
</evidence>
<keyword evidence="12" id="KW-0503">Monooxygenase</keyword>
<dbReference type="EMBL" id="MU853812">
    <property type="protein sequence ID" value="KAK3939350.1"/>
    <property type="molecule type" value="Genomic_DNA"/>
</dbReference>
<evidence type="ECO:0000256" key="3">
    <source>
        <dbReference type="ARBA" id="ARBA00004972"/>
    </source>
</evidence>
<keyword evidence="11" id="KW-0843">Virulence</keyword>
<evidence type="ECO:0000256" key="11">
    <source>
        <dbReference type="ARBA" id="ARBA00023026"/>
    </source>
</evidence>
<dbReference type="Pfam" id="PF00067">
    <property type="entry name" value="p450"/>
    <property type="match status" value="1"/>
</dbReference>
<dbReference type="InterPro" id="IPR002401">
    <property type="entry name" value="Cyt_P450_E_grp-I"/>
</dbReference>
<dbReference type="GO" id="GO:0005506">
    <property type="term" value="F:iron ion binding"/>
    <property type="evidence" value="ECO:0007669"/>
    <property type="project" value="InterPro"/>
</dbReference>
<keyword evidence="8" id="KW-1133">Transmembrane helix</keyword>
<evidence type="ECO:0000256" key="10">
    <source>
        <dbReference type="ARBA" id="ARBA00023004"/>
    </source>
</evidence>
<protein>
    <recommendedName>
        <fullName evidence="14">Cytochrome P450 monooxygenase ABA1</fullName>
    </recommendedName>
    <alternativeName>
        <fullName evidence="15">Abscisic acid biosynthesis protein 1</fullName>
    </alternativeName>
    <alternativeName>
        <fullName evidence="13">Cytochrome P450 monooxygenase aba1</fullName>
    </alternativeName>
</protein>
<keyword evidence="9" id="KW-0560">Oxidoreductase</keyword>
<dbReference type="PANTHER" id="PTHR24305">
    <property type="entry name" value="CYTOCHROME P450"/>
    <property type="match status" value="1"/>
</dbReference>
<evidence type="ECO:0000256" key="17">
    <source>
        <dbReference type="SAM" id="MobiDB-lite"/>
    </source>
</evidence>
<keyword evidence="10 16" id="KW-0408">Iron</keyword>
<dbReference type="Gene3D" id="1.10.630.10">
    <property type="entry name" value="Cytochrome P450"/>
    <property type="match status" value="1"/>
</dbReference>
<feature type="binding site" description="axial binding residue" evidence="16">
    <location>
        <position position="451"/>
    </location>
    <ligand>
        <name>heme</name>
        <dbReference type="ChEBI" id="CHEBI:30413"/>
    </ligand>
    <ligandPart>
        <name>Fe</name>
        <dbReference type="ChEBI" id="CHEBI:18248"/>
    </ligandPart>
</feature>
<evidence type="ECO:0000313" key="19">
    <source>
        <dbReference type="Proteomes" id="UP001303473"/>
    </source>
</evidence>
<evidence type="ECO:0000256" key="4">
    <source>
        <dbReference type="ARBA" id="ARBA00010617"/>
    </source>
</evidence>
<evidence type="ECO:0000256" key="15">
    <source>
        <dbReference type="ARBA" id="ARBA00079990"/>
    </source>
</evidence>
<comment type="subcellular location">
    <subcellularLocation>
        <location evidence="2">Membrane</location>
        <topology evidence="2">Single-pass membrane protein</topology>
    </subcellularLocation>
</comment>
<dbReference type="GO" id="GO:0016705">
    <property type="term" value="F:oxidoreductase activity, acting on paired donors, with incorporation or reduction of molecular oxygen"/>
    <property type="evidence" value="ECO:0007669"/>
    <property type="project" value="InterPro"/>
</dbReference>
<name>A0AAN6S3R2_9PEZI</name>
<sequence>MALLANIYNQVYKQRAPLLVGAFIIYALHKLRVYLRLRNCKGPFGVGFTELPHTWNFLGPACHEWYRDVNEKYGPIARIGPNSLVTSSPDVWAHVNVKPGYKRSDWYYKAVRIEHRKDNVFSQTDNEKHDKRRKQIAPGYSGRENSDLESAIDARLSDFIRLIQSKYLSKPDSRVVPMDLAKKIQFLTLDVISTVGLGKSFGMLAADQDVDDYLKSSEEGLLLGNTVLALGLSNIAHIAYLGQLISPSVKDKTGFGKMMATCFRYVDERAADPTDSRTDMLASFIRHGLEGDELRSEALEQVLAGSDTTASALRGAMLYLMTHPRVCDKLQAEIDSRVPGDGIASASLTREMPYLQAVIREALRVWPPVVNIFPRDVPPGGDTVIVSGKRLYLPEGVNIGYSGYAMHHSKEIYGEDAKAFRPERWFEQDQEKLAAMTRTNDLVFGHGRFQCLGKNVARIEIEKTLFELLRRFDWALANPAEPWRTRNVMGLFAISDMWVQVTERRR</sequence>
<comment type="cofactor">
    <cofactor evidence="1 16">
        <name>heme</name>
        <dbReference type="ChEBI" id="CHEBI:30413"/>
    </cofactor>
</comment>
<evidence type="ECO:0000256" key="12">
    <source>
        <dbReference type="ARBA" id="ARBA00023033"/>
    </source>
</evidence>
<evidence type="ECO:0000256" key="1">
    <source>
        <dbReference type="ARBA" id="ARBA00001971"/>
    </source>
</evidence>
<keyword evidence="7 16" id="KW-0479">Metal-binding</keyword>
<accession>A0AAN6S3R2</accession>
<evidence type="ECO:0000256" key="8">
    <source>
        <dbReference type="ARBA" id="ARBA00022989"/>
    </source>
</evidence>
<evidence type="ECO:0000256" key="5">
    <source>
        <dbReference type="ARBA" id="ARBA00022617"/>
    </source>
</evidence>
<proteinExistence type="inferred from homology"/>
<evidence type="ECO:0000256" key="13">
    <source>
        <dbReference type="ARBA" id="ARBA00067672"/>
    </source>
</evidence>
<evidence type="ECO:0000256" key="14">
    <source>
        <dbReference type="ARBA" id="ARBA00068222"/>
    </source>
</evidence>
<evidence type="ECO:0000256" key="9">
    <source>
        <dbReference type="ARBA" id="ARBA00023002"/>
    </source>
</evidence>
<dbReference type="AlphaFoldDB" id="A0AAN6S3R2"/>
<dbReference type="Proteomes" id="UP001303473">
    <property type="component" value="Unassembled WGS sequence"/>
</dbReference>
<gene>
    <name evidence="18" type="ORF">QBC46DRAFT_355054</name>
</gene>
<feature type="compositionally biased region" description="Basic and acidic residues" evidence="17">
    <location>
        <begin position="119"/>
        <end position="129"/>
    </location>
</feature>
<keyword evidence="8" id="KW-0472">Membrane</keyword>
<dbReference type="InterPro" id="IPR050121">
    <property type="entry name" value="Cytochrome_P450_monoxygenase"/>
</dbReference>
<keyword evidence="19" id="KW-1185">Reference proteome</keyword>
<dbReference type="InterPro" id="IPR001128">
    <property type="entry name" value="Cyt_P450"/>
</dbReference>
<dbReference type="CDD" id="cd11060">
    <property type="entry name" value="CYP57A1-like"/>
    <property type="match status" value="1"/>
</dbReference>
<dbReference type="PANTHER" id="PTHR24305:SF168">
    <property type="entry name" value="P450, PUTATIVE (EUROFUNG)-RELATED"/>
    <property type="match status" value="1"/>
</dbReference>